<sequence length="77" mass="8840">MNPDFSKKQYEYYYQFRSGQDVRVFAGADDSVLYAQDLETKAMVWKDRKTHGAGVTAIMARPDYFTLLTDDTMIISG</sequence>
<dbReference type="OrthoDB" id="10510609at2759"/>
<proteinExistence type="predicted"/>
<gene>
    <name evidence="1" type="ORF">L211DRAFT_838483</name>
</gene>
<dbReference type="EMBL" id="ML121545">
    <property type="protein sequence ID" value="RPB23627.1"/>
    <property type="molecule type" value="Genomic_DNA"/>
</dbReference>
<keyword evidence="2" id="KW-1185">Reference proteome</keyword>
<reference evidence="1 2" key="1">
    <citation type="journal article" date="2018" name="Nat. Ecol. Evol.">
        <title>Pezizomycetes genomes reveal the molecular basis of ectomycorrhizal truffle lifestyle.</title>
        <authorList>
            <person name="Murat C."/>
            <person name="Payen T."/>
            <person name="Noel B."/>
            <person name="Kuo A."/>
            <person name="Morin E."/>
            <person name="Chen J."/>
            <person name="Kohler A."/>
            <person name="Krizsan K."/>
            <person name="Balestrini R."/>
            <person name="Da Silva C."/>
            <person name="Montanini B."/>
            <person name="Hainaut M."/>
            <person name="Levati E."/>
            <person name="Barry K.W."/>
            <person name="Belfiori B."/>
            <person name="Cichocki N."/>
            <person name="Clum A."/>
            <person name="Dockter R.B."/>
            <person name="Fauchery L."/>
            <person name="Guy J."/>
            <person name="Iotti M."/>
            <person name="Le Tacon F."/>
            <person name="Lindquist E.A."/>
            <person name="Lipzen A."/>
            <person name="Malagnac F."/>
            <person name="Mello A."/>
            <person name="Molinier V."/>
            <person name="Miyauchi S."/>
            <person name="Poulain J."/>
            <person name="Riccioni C."/>
            <person name="Rubini A."/>
            <person name="Sitrit Y."/>
            <person name="Splivallo R."/>
            <person name="Traeger S."/>
            <person name="Wang M."/>
            <person name="Zifcakova L."/>
            <person name="Wipf D."/>
            <person name="Zambonelli A."/>
            <person name="Paolocci F."/>
            <person name="Nowrousian M."/>
            <person name="Ottonello S."/>
            <person name="Baldrian P."/>
            <person name="Spatafora J.W."/>
            <person name="Henrissat B."/>
            <person name="Nagy L.G."/>
            <person name="Aury J.M."/>
            <person name="Wincker P."/>
            <person name="Grigoriev I.V."/>
            <person name="Bonfante P."/>
            <person name="Martin F.M."/>
        </authorList>
    </citation>
    <scope>NUCLEOTIDE SEQUENCE [LARGE SCALE GENOMIC DNA]</scope>
    <source>
        <strain evidence="1 2">ATCC MYA-4762</strain>
    </source>
</reference>
<dbReference type="AlphaFoldDB" id="A0A3N4LL29"/>
<name>A0A3N4LL29_9PEZI</name>
<protein>
    <submittedName>
        <fullName evidence="1">Uncharacterized protein</fullName>
    </submittedName>
</protein>
<organism evidence="1 2">
    <name type="scientific">Terfezia boudieri ATCC MYA-4762</name>
    <dbReference type="NCBI Taxonomy" id="1051890"/>
    <lineage>
        <taxon>Eukaryota</taxon>
        <taxon>Fungi</taxon>
        <taxon>Dikarya</taxon>
        <taxon>Ascomycota</taxon>
        <taxon>Pezizomycotina</taxon>
        <taxon>Pezizomycetes</taxon>
        <taxon>Pezizales</taxon>
        <taxon>Pezizaceae</taxon>
        <taxon>Terfezia</taxon>
    </lineage>
</organism>
<accession>A0A3N4LL29</accession>
<dbReference type="InParanoid" id="A0A3N4LL29"/>
<evidence type="ECO:0000313" key="2">
    <source>
        <dbReference type="Proteomes" id="UP000267821"/>
    </source>
</evidence>
<dbReference type="Proteomes" id="UP000267821">
    <property type="component" value="Unassembled WGS sequence"/>
</dbReference>
<evidence type="ECO:0000313" key="1">
    <source>
        <dbReference type="EMBL" id="RPB23627.1"/>
    </source>
</evidence>